<comment type="caution">
    <text evidence="2">The sequence shown here is derived from an EMBL/GenBank/DDBJ whole genome shotgun (WGS) entry which is preliminary data.</text>
</comment>
<reference evidence="2" key="1">
    <citation type="submission" date="2023-03" db="EMBL/GenBank/DDBJ databases">
        <title>Massive genome expansion in bonnet fungi (Mycena s.s.) driven by repeated elements and novel gene families across ecological guilds.</title>
        <authorList>
            <consortium name="Lawrence Berkeley National Laboratory"/>
            <person name="Harder C.B."/>
            <person name="Miyauchi S."/>
            <person name="Viragh M."/>
            <person name="Kuo A."/>
            <person name="Thoen E."/>
            <person name="Andreopoulos B."/>
            <person name="Lu D."/>
            <person name="Skrede I."/>
            <person name="Drula E."/>
            <person name="Henrissat B."/>
            <person name="Morin E."/>
            <person name="Kohler A."/>
            <person name="Barry K."/>
            <person name="LaButti K."/>
            <person name="Morin E."/>
            <person name="Salamov A."/>
            <person name="Lipzen A."/>
            <person name="Mereny Z."/>
            <person name="Hegedus B."/>
            <person name="Baldrian P."/>
            <person name="Stursova M."/>
            <person name="Weitz H."/>
            <person name="Taylor A."/>
            <person name="Grigoriev I.V."/>
            <person name="Nagy L.G."/>
            <person name="Martin F."/>
            <person name="Kauserud H."/>
        </authorList>
    </citation>
    <scope>NUCLEOTIDE SEQUENCE</scope>
    <source>
        <strain evidence="2">CBHHK173m</strain>
    </source>
</reference>
<feature type="region of interest" description="Disordered" evidence="1">
    <location>
        <begin position="1"/>
        <end position="25"/>
    </location>
</feature>
<accession>A0AAD6TXQ8</accession>
<dbReference type="EMBL" id="JARJCN010000047">
    <property type="protein sequence ID" value="KAJ7082014.1"/>
    <property type="molecule type" value="Genomic_DNA"/>
</dbReference>
<organism evidence="2 3">
    <name type="scientific">Mycena belliarum</name>
    <dbReference type="NCBI Taxonomy" id="1033014"/>
    <lineage>
        <taxon>Eukaryota</taxon>
        <taxon>Fungi</taxon>
        <taxon>Dikarya</taxon>
        <taxon>Basidiomycota</taxon>
        <taxon>Agaricomycotina</taxon>
        <taxon>Agaricomycetes</taxon>
        <taxon>Agaricomycetidae</taxon>
        <taxon>Agaricales</taxon>
        <taxon>Marasmiineae</taxon>
        <taxon>Mycenaceae</taxon>
        <taxon>Mycena</taxon>
    </lineage>
</organism>
<evidence type="ECO:0000313" key="2">
    <source>
        <dbReference type="EMBL" id="KAJ7082014.1"/>
    </source>
</evidence>
<sequence length="88" mass="9596">MYKRGASIPLSTQLSNQSENSKAPFIPTSFNLTRPLYTMQPTTQQTTVCARARATGSATNTLYASASRGPQCCHCGWRGEHAPNCPFK</sequence>
<name>A0AAD6TXQ8_9AGAR</name>
<proteinExistence type="predicted"/>
<gene>
    <name evidence="2" type="ORF">B0H15DRAFT_853160</name>
</gene>
<feature type="compositionally biased region" description="Polar residues" evidence="1">
    <location>
        <begin position="9"/>
        <end position="21"/>
    </location>
</feature>
<keyword evidence="3" id="KW-1185">Reference proteome</keyword>
<evidence type="ECO:0000313" key="3">
    <source>
        <dbReference type="Proteomes" id="UP001222325"/>
    </source>
</evidence>
<evidence type="ECO:0000256" key="1">
    <source>
        <dbReference type="SAM" id="MobiDB-lite"/>
    </source>
</evidence>
<dbReference type="AlphaFoldDB" id="A0AAD6TXQ8"/>
<dbReference type="Proteomes" id="UP001222325">
    <property type="component" value="Unassembled WGS sequence"/>
</dbReference>
<protein>
    <submittedName>
        <fullName evidence="2">Uncharacterized protein</fullName>
    </submittedName>
</protein>